<dbReference type="HOGENOM" id="CLU_2392998_0_0_2"/>
<reference evidence="1 2" key="1">
    <citation type="journal article" date="2014" name="PLoS ONE">
        <title>Genome Sequence of Candidatus Nitrososphaera evergladensis from Group I.1b Enriched from Everglades Soil Reveals Novel Genomic Features of the Ammonia-Oxidizing Archaea.</title>
        <authorList>
            <person name="Zhalnina K.V."/>
            <person name="Dias R."/>
            <person name="Leonard M.T."/>
            <person name="Dorr de Quadros P."/>
            <person name="Camargo F.A."/>
            <person name="Drew J.C."/>
            <person name="Farmerie W.G."/>
            <person name="Daroub S.H."/>
            <person name="Triplett E.W."/>
        </authorList>
    </citation>
    <scope>NUCLEOTIDE SEQUENCE [LARGE SCALE GENOMIC DNA]</scope>
    <source>
        <strain evidence="1 2">SR1</strain>
    </source>
</reference>
<name>A0A075MXM9_9ARCH</name>
<evidence type="ECO:0000313" key="1">
    <source>
        <dbReference type="EMBL" id="AIF85367.1"/>
    </source>
</evidence>
<dbReference type="EMBL" id="CP007174">
    <property type="protein sequence ID" value="AIF85367.1"/>
    <property type="molecule type" value="Genomic_DNA"/>
</dbReference>
<dbReference type="Proteomes" id="UP000028194">
    <property type="component" value="Chromosome"/>
</dbReference>
<gene>
    <name evidence="1" type="ORF">NTE_03338</name>
</gene>
<dbReference type="STRING" id="1459636.NTE_03338"/>
<protein>
    <submittedName>
        <fullName evidence="1">Uncharacterized protein</fullName>
    </submittedName>
</protein>
<keyword evidence="2" id="KW-1185">Reference proteome</keyword>
<evidence type="ECO:0000313" key="2">
    <source>
        <dbReference type="Proteomes" id="UP000028194"/>
    </source>
</evidence>
<organism evidence="1 2">
    <name type="scientific">Candidatus Nitrososphaera evergladensis SR1</name>
    <dbReference type="NCBI Taxonomy" id="1459636"/>
    <lineage>
        <taxon>Archaea</taxon>
        <taxon>Nitrososphaerota</taxon>
        <taxon>Nitrososphaeria</taxon>
        <taxon>Nitrososphaerales</taxon>
        <taxon>Nitrososphaeraceae</taxon>
        <taxon>Nitrososphaera</taxon>
    </lineage>
</organism>
<dbReference type="AlphaFoldDB" id="A0A075MXM9"/>
<sequence>MWRLVKYLEENNSEVLSRKELVQKLCEIWPSGDNSSTPARDHEELAAAVASALWLGRRAQQIKESGDKSAEQFFREAIMVAFETGRRSAITTAP</sequence>
<proteinExistence type="predicted"/>
<dbReference type="KEGG" id="nev:NTE_03338"/>
<accession>A0A075MXM9</accession>